<feature type="region of interest" description="Disordered" evidence="3">
    <location>
        <begin position="326"/>
        <end position="413"/>
    </location>
</feature>
<evidence type="ECO:0000256" key="1">
    <source>
        <dbReference type="ARBA" id="ARBA00007527"/>
    </source>
</evidence>
<evidence type="ECO:0000256" key="4">
    <source>
        <dbReference type="SAM" id="SignalP"/>
    </source>
</evidence>
<comment type="similarity">
    <text evidence="1">Belongs to the DNase II family.</text>
</comment>
<evidence type="ECO:0000256" key="3">
    <source>
        <dbReference type="SAM" id="MobiDB-lite"/>
    </source>
</evidence>
<keyword evidence="2" id="KW-0378">Hydrolase</keyword>
<dbReference type="HOGENOM" id="CLU_500846_0_0_1"/>
<feature type="compositionally biased region" description="Basic and acidic residues" evidence="3">
    <location>
        <begin position="351"/>
        <end position="367"/>
    </location>
</feature>
<keyword evidence="4" id="KW-0732">Signal</keyword>
<dbReference type="EMBL" id="JH817571">
    <property type="protein sequence ID" value="EKC21206.1"/>
    <property type="molecule type" value="Genomic_DNA"/>
</dbReference>
<dbReference type="Pfam" id="PF03265">
    <property type="entry name" value="DNase_II"/>
    <property type="match status" value="1"/>
</dbReference>
<protein>
    <submittedName>
        <fullName evidence="5">Uncharacterized protein</fullName>
    </submittedName>
</protein>
<feature type="compositionally biased region" description="Basic and acidic residues" evidence="3">
    <location>
        <begin position="376"/>
        <end position="392"/>
    </location>
</feature>
<dbReference type="AlphaFoldDB" id="K1QHV5"/>
<dbReference type="GO" id="GO:0004531">
    <property type="term" value="F:deoxyribonuclease II activity"/>
    <property type="evidence" value="ECO:0007669"/>
    <property type="project" value="InterPro"/>
</dbReference>
<proteinExistence type="inferred from homology"/>
<reference evidence="5" key="1">
    <citation type="journal article" date="2012" name="Nature">
        <title>The oyster genome reveals stress adaptation and complexity of shell formation.</title>
        <authorList>
            <person name="Zhang G."/>
            <person name="Fang X."/>
            <person name="Guo X."/>
            <person name="Li L."/>
            <person name="Luo R."/>
            <person name="Xu F."/>
            <person name="Yang P."/>
            <person name="Zhang L."/>
            <person name="Wang X."/>
            <person name="Qi H."/>
            <person name="Xiong Z."/>
            <person name="Que H."/>
            <person name="Xie Y."/>
            <person name="Holland P.W."/>
            <person name="Paps J."/>
            <person name="Zhu Y."/>
            <person name="Wu F."/>
            <person name="Chen Y."/>
            <person name="Wang J."/>
            <person name="Peng C."/>
            <person name="Meng J."/>
            <person name="Yang L."/>
            <person name="Liu J."/>
            <person name="Wen B."/>
            <person name="Zhang N."/>
            <person name="Huang Z."/>
            <person name="Zhu Q."/>
            <person name="Feng Y."/>
            <person name="Mount A."/>
            <person name="Hedgecock D."/>
            <person name="Xu Z."/>
            <person name="Liu Y."/>
            <person name="Domazet-Loso T."/>
            <person name="Du Y."/>
            <person name="Sun X."/>
            <person name="Zhang S."/>
            <person name="Liu B."/>
            <person name="Cheng P."/>
            <person name="Jiang X."/>
            <person name="Li J."/>
            <person name="Fan D."/>
            <person name="Wang W."/>
            <person name="Fu W."/>
            <person name="Wang T."/>
            <person name="Wang B."/>
            <person name="Zhang J."/>
            <person name="Peng Z."/>
            <person name="Li Y."/>
            <person name="Li N."/>
            <person name="Wang J."/>
            <person name="Chen M."/>
            <person name="He Y."/>
            <person name="Tan F."/>
            <person name="Song X."/>
            <person name="Zheng Q."/>
            <person name="Huang R."/>
            <person name="Yang H."/>
            <person name="Du X."/>
            <person name="Chen L."/>
            <person name="Yang M."/>
            <person name="Gaffney P.M."/>
            <person name="Wang S."/>
            <person name="Luo L."/>
            <person name="She Z."/>
            <person name="Ming Y."/>
            <person name="Huang W."/>
            <person name="Zhang S."/>
            <person name="Huang B."/>
            <person name="Zhang Y."/>
            <person name="Qu T."/>
            <person name="Ni P."/>
            <person name="Miao G."/>
            <person name="Wang J."/>
            <person name="Wang Q."/>
            <person name="Steinberg C.E."/>
            <person name="Wang H."/>
            <person name="Li N."/>
            <person name="Qian L."/>
            <person name="Zhang G."/>
            <person name="Li Y."/>
            <person name="Yang H."/>
            <person name="Liu X."/>
            <person name="Wang J."/>
            <person name="Yin Y."/>
            <person name="Wang J."/>
        </authorList>
    </citation>
    <scope>NUCLEOTIDE SEQUENCE [LARGE SCALE GENOMIC DNA]</scope>
    <source>
        <strain evidence="5">05x7-T-G4-1.051#20</strain>
    </source>
</reference>
<name>K1QHV5_MAGGI</name>
<accession>K1QHV5</accession>
<feature type="compositionally biased region" description="Polar residues" evidence="3">
    <location>
        <begin position="338"/>
        <end position="349"/>
    </location>
</feature>
<feature type="signal peptide" evidence="4">
    <location>
        <begin position="1"/>
        <end position="20"/>
    </location>
</feature>
<gene>
    <name evidence="5" type="ORF">CGI_10004292</name>
</gene>
<evidence type="ECO:0000256" key="2">
    <source>
        <dbReference type="ARBA" id="ARBA00022801"/>
    </source>
</evidence>
<evidence type="ECO:0000313" key="5">
    <source>
        <dbReference type="EMBL" id="EKC21206.1"/>
    </source>
</evidence>
<organism evidence="5">
    <name type="scientific">Magallana gigas</name>
    <name type="common">Pacific oyster</name>
    <name type="synonym">Crassostrea gigas</name>
    <dbReference type="NCBI Taxonomy" id="29159"/>
    <lineage>
        <taxon>Eukaryota</taxon>
        <taxon>Metazoa</taxon>
        <taxon>Spiralia</taxon>
        <taxon>Lophotrochozoa</taxon>
        <taxon>Mollusca</taxon>
        <taxon>Bivalvia</taxon>
        <taxon>Autobranchia</taxon>
        <taxon>Pteriomorphia</taxon>
        <taxon>Ostreida</taxon>
        <taxon>Ostreoidea</taxon>
        <taxon>Ostreidae</taxon>
        <taxon>Magallana</taxon>
    </lineage>
</organism>
<dbReference type="InterPro" id="IPR004947">
    <property type="entry name" value="DNase_II"/>
</dbReference>
<sequence>MTGTRILCALLLLVLPGGHGLCPSKNGTDVDWWIIYQQRSMPFFHFYVDSTSNSDVSYHRPEAPDSALSRAVTLVTNGALPQYFLYSYDLINIMDVSNSMPFPTHSKWMQGLLASDGGTEKGFWILHNNFLFPAMEDGELLLPESHFWRAVTIGSSSEDLFYICLSLGFELRNELKDLKILVTECLTATDEAKRYRCLYQFQTKNVDPIQVYTRPRGVMQGGKRFCYNQQSSSLFEFVGVSNSNPTYSISSSNMFAISDDVTSQQYGVVCFGQDVAASADTVAVMICGKLPGLWRSMVQSSKLTNWGCPIHGFEGKLDVKQTEHLQLPGPRHHGIPSPLSQSVTSQSQVPEVRRLRRDVTSVSEKQRQPKVPLPEAENKEHRVQTEKRDHTNQHKRPKREAPKAFDHPKKKEVDFKQSQNGLEKFFRYENREDAGFKPRGVTELFPYQWKDFSGEAYDFRSLYKFLDEHVERCEGMQHLSESVFVVMCQIVGTSQQVVIRRESIDFKEMMEVRPFYVFSNMLSGSRREGFRLKESDIDRIKGSD</sequence>
<feature type="chain" id="PRO_5043937919" evidence="4">
    <location>
        <begin position="21"/>
        <end position="544"/>
    </location>
</feature>
<dbReference type="InParanoid" id="K1QHV5"/>
<feature type="compositionally biased region" description="Basic and acidic residues" evidence="3">
    <location>
        <begin position="399"/>
        <end position="413"/>
    </location>
</feature>